<reference evidence="9 10" key="1">
    <citation type="submission" date="2018-03" db="EMBL/GenBank/DDBJ databases">
        <title>Genomic Encyclopedia of Archaeal and Bacterial Type Strains, Phase II (KMG-II): from individual species to whole genera.</title>
        <authorList>
            <person name="Goeker M."/>
        </authorList>
    </citation>
    <scope>NUCLEOTIDE SEQUENCE [LARGE SCALE GENOMIC DNA]</scope>
    <source>
        <strain evidence="9 10">DSM 45416</strain>
    </source>
</reference>
<organism evidence="9 10">
    <name type="scientific">Geodermatophilus tzadiensis</name>
    <dbReference type="NCBI Taxonomy" id="1137988"/>
    <lineage>
        <taxon>Bacteria</taxon>
        <taxon>Bacillati</taxon>
        <taxon>Actinomycetota</taxon>
        <taxon>Actinomycetes</taxon>
        <taxon>Geodermatophilales</taxon>
        <taxon>Geodermatophilaceae</taxon>
        <taxon>Geodermatophilus</taxon>
    </lineage>
</organism>
<comment type="subcellular location">
    <subcellularLocation>
        <location evidence="1 6">Bacterial flagellum basal body</location>
    </subcellularLocation>
</comment>
<evidence type="ECO:0000256" key="5">
    <source>
        <dbReference type="ARBA" id="ARBA00025933"/>
    </source>
</evidence>
<evidence type="ECO:0000259" key="8">
    <source>
        <dbReference type="Pfam" id="PF06429"/>
    </source>
</evidence>
<evidence type="ECO:0000256" key="2">
    <source>
        <dbReference type="ARBA" id="ARBA00009677"/>
    </source>
</evidence>
<evidence type="ECO:0000256" key="1">
    <source>
        <dbReference type="ARBA" id="ARBA00004117"/>
    </source>
</evidence>
<dbReference type="RefSeq" id="WP_245887819.1">
    <property type="nucleotide sequence ID" value="NZ_PVTG01000006.1"/>
</dbReference>
<dbReference type="PANTHER" id="PTHR30435">
    <property type="entry name" value="FLAGELLAR PROTEIN"/>
    <property type="match status" value="1"/>
</dbReference>
<sequence length="132" mass="14212">MFDSLDISGSALSVHRRWMDAVSDNIANINTVSSTDGEAFKERMVVAEAVDYGSGEGGVRVARAEFGSGEGRLVYEPGHALADSEGYVRYPDIDLGEQMTQLIMAQRGYQANIASMERATDAYQAALQLGKG</sequence>
<dbReference type="NCBIfam" id="TIGR01395">
    <property type="entry name" value="FlgC"/>
    <property type="match status" value="1"/>
</dbReference>
<keyword evidence="9" id="KW-0966">Cell projection</keyword>
<dbReference type="GO" id="GO:0071978">
    <property type="term" value="P:bacterial-type flagellum-dependent swarming motility"/>
    <property type="evidence" value="ECO:0007669"/>
    <property type="project" value="TreeGrafter"/>
</dbReference>
<dbReference type="Proteomes" id="UP000239210">
    <property type="component" value="Unassembled WGS sequence"/>
</dbReference>
<keyword evidence="9" id="KW-0969">Cilium</keyword>
<evidence type="ECO:0000256" key="6">
    <source>
        <dbReference type="RuleBase" id="RU362062"/>
    </source>
</evidence>
<dbReference type="Pfam" id="PF00460">
    <property type="entry name" value="Flg_bb_rod"/>
    <property type="match status" value="1"/>
</dbReference>
<evidence type="ECO:0000259" key="7">
    <source>
        <dbReference type="Pfam" id="PF00460"/>
    </source>
</evidence>
<dbReference type="InterPro" id="IPR010930">
    <property type="entry name" value="Flg_bb/hook_C_dom"/>
</dbReference>
<dbReference type="InterPro" id="IPR006299">
    <property type="entry name" value="FlgC"/>
</dbReference>
<comment type="caution">
    <text evidence="9">The sequence shown here is derived from an EMBL/GenBank/DDBJ whole genome shotgun (WGS) entry which is preliminary data.</text>
</comment>
<evidence type="ECO:0000313" key="10">
    <source>
        <dbReference type="Proteomes" id="UP000239210"/>
    </source>
</evidence>
<dbReference type="GO" id="GO:0030694">
    <property type="term" value="C:bacterial-type flagellum basal body, rod"/>
    <property type="evidence" value="ECO:0007669"/>
    <property type="project" value="UniProtKB-UniRule"/>
</dbReference>
<comment type="similarity">
    <text evidence="2">Belongs to the flagella basal body rod proteins family.</text>
</comment>
<keyword evidence="10" id="KW-1185">Reference proteome</keyword>
<evidence type="ECO:0000256" key="4">
    <source>
        <dbReference type="ARBA" id="ARBA00023143"/>
    </source>
</evidence>
<evidence type="ECO:0000256" key="3">
    <source>
        <dbReference type="ARBA" id="ARBA00017941"/>
    </source>
</evidence>
<dbReference type="Pfam" id="PF06429">
    <property type="entry name" value="Flg_bbr_C"/>
    <property type="match status" value="1"/>
</dbReference>
<dbReference type="PANTHER" id="PTHR30435:SF2">
    <property type="entry name" value="FLAGELLAR BASAL-BODY ROD PROTEIN FLGC"/>
    <property type="match status" value="1"/>
</dbReference>
<protein>
    <recommendedName>
        <fullName evidence="3 6">Flagellar basal-body rod protein FlgC</fullName>
    </recommendedName>
</protein>
<dbReference type="PROSITE" id="PS00588">
    <property type="entry name" value="FLAGELLA_BB_ROD"/>
    <property type="match status" value="1"/>
</dbReference>
<dbReference type="AlphaFoldDB" id="A0A2T0TUN7"/>
<name>A0A2T0TUN7_9ACTN</name>
<proteinExistence type="inferred from homology"/>
<dbReference type="InterPro" id="IPR001444">
    <property type="entry name" value="Flag_bb_rod_N"/>
</dbReference>
<feature type="domain" description="Flagellar basal-body/hook protein C-terminal" evidence="8">
    <location>
        <begin position="85"/>
        <end position="129"/>
    </location>
</feature>
<dbReference type="InterPro" id="IPR019776">
    <property type="entry name" value="Flagellar_basal_body_rod_CS"/>
</dbReference>
<keyword evidence="9" id="KW-0282">Flagellum</keyword>
<feature type="domain" description="Flagellar basal body rod protein N-terminal" evidence="7">
    <location>
        <begin position="5"/>
        <end position="32"/>
    </location>
</feature>
<accession>A0A2T0TUN7</accession>
<gene>
    <name evidence="9" type="ORF">LY71_106194</name>
</gene>
<dbReference type="EMBL" id="PVTG01000006">
    <property type="protein sequence ID" value="PRY49416.1"/>
    <property type="molecule type" value="Genomic_DNA"/>
</dbReference>
<evidence type="ECO:0000313" key="9">
    <source>
        <dbReference type="EMBL" id="PRY49416.1"/>
    </source>
</evidence>
<comment type="subunit">
    <text evidence="5 6">The basal body constitutes a major portion of the flagellar organelle and consists of four rings (L,P,S, and M) mounted on a central rod. The rod consists of about 26 subunits of FlgG in the distal portion, and FlgB, FlgC and FlgF are thought to build up the proximal portion of the rod with about 6 subunits each.</text>
</comment>
<keyword evidence="4 6" id="KW-0975">Bacterial flagellum</keyword>